<evidence type="ECO:0000313" key="7">
    <source>
        <dbReference type="Proteomes" id="UP000694941"/>
    </source>
</evidence>
<dbReference type="Proteomes" id="UP000694941">
    <property type="component" value="Unplaced"/>
</dbReference>
<dbReference type="GeneID" id="106460200"/>
<organism evidence="7 8">
    <name type="scientific">Limulus polyphemus</name>
    <name type="common">Atlantic horseshoe crab</name>
    <dbReference type="NCBI Taxonomy" id="6850"/>
    <lineage>
        <taxon>Eukaryota</taxon>
        <taxon>Metazoa</taxon>
        <taxon>Ecdysozoa</taxon>
        <taxon>Arthropoda</taxon>
        <taxon>Chelicerata</taxon>
        <taxon>Merostomata</taxon>
        <taxon>Xiphosura</taxon>
        <taxon>Limulidae</taxon>
        <taxon>Limulus</taxon>
    </lineage>
</organism>
<dbReference type="RefSeq" id="XP_013775338.2">
    <property type="nucleotide sequence ID" value="XM_013919884.2"/>
</dbReference>
<dbReference type="Pfam" id="PF10231">
    <property type="entry name" value="COA8"/>
    <property type="match status" value="1"/>
</dbReference>
<comment type="subcellular location">
    <subcellularLocation>
        <location evidence="1">Mitochondrion inner membrane</location>
        <topology evidence="1">Peripheral membrane protein</topology>
        <orientation evidence="1">Matrix side</orientation>
    </subcellularLocation>
</comment>
<keyword evidence="3" id="KW-0999">Mitochondrion inner membrane</keyword>
<evidence type="ECO:0000256" key="2">
    <source>
        <dbReference type="ARBA" id="ARBA00005453"/>
    </source>
</evidence>
<evidence type="ECO:0000313" key="8">
    <source>
        <dbReference type="RefSeq" id="XP_013775338.2"/>
    </source>
</evidence>
<name>A0ABM1B5P2_LIMPO</name>
<keyword evidence="5" id="KW-0496">Mitochondrion</keyword>
<keyword evidence="6" id="KW-0472">Membrane</keyword>
<reference evidence="8" key="1">
    <citation type="submission" date="2025-08" db="UniProtKB">
        <authorList>
            <consortium name="RefSeq"/>
        </authorList>
    </citation>
    <scope>IDENTIFICATION</scope>
    <source>
        <tissue evidence="8">Muscle</tissue>
    </source>
</reference>
<dbReference type="PANTHER" id="PTHR31107:SF2">
    <property type="entry name" value="CYTOCHROME C OXIDASE ASSEMBLY FACTOR 8"/>
    <property type="match status" value="1"/>
</dbReference>
<keyword evidence="7" id="KW-1185">Reference proteome</keyword>
<proteinExistence type="inferred from homology"/>
<dbReference type="InterPro" id="IPR018796">
    <property type="entry name" value="COA8"/>
</dbReference>
<keyword evidence="4" id="KW-0809">Transit peptide</keyword>
<evidence type="ECO:0000256" key="5">
    <source>
        <dbReference type="ARBA" id="ARBA00023128"/>
    </source>
</evidence>
<dbReference type="PANTHER" id="PTHR31107">
    <property type="entry name" value="APOPTOGENIC PROTEIN 1, MITOCHONDRIAL"/>
    <property type="match status" value="1"/>
</dbReference>
<evidence type="ECO:0000256" key="3">
    <source>
        <dbReference type="ARBA" id="ARBA00022792"/>
    </source>
</evidence>
<protein>
    <submittedName>
        <fullName evidence="8">Apoptogenic protein 1, mitochondrial-like</fullName>
    </submittedName>
</protein>
<sequence>MLILQGERNVCKDNEEENIIYPKATRSDWIGPPNPVSNIRPVVYFIRENETAAEKSFREKRVATLAWNQHFWRDHNYSFQQQREEFIRERLIHLRAQGKERQALTSEEMSEFYKKFLDENHEKHMMYNWSWYCKNVGLIWAALKALVAKSVGKSSIKMKKL</sequence>
<accession>A0ABM1B5P2</accession>
<evidence type="ECO:0000256" key="4">
    <source>
        <dbReference type="ARBA" id="ARBA00022946"/>
    </source>
</evidence>
<gene>
    <name evidence="8" type="primary">LOC106460200</name>
</gene>
<comment type="similarity">
    <text evidence="2">Belongs to the COA8 family.</text>
</comment>
<evidence type="ECO:0000256" key="6">
    <source>
        <dbReference type="ARBA" id="ARBA00023136"/>
    </source>
</evidence>
<evidence type="ECO:0000256" key="1">
    <source>
        <dbReference type="ARBA" id="ARBA00004443"/>
    </source>
</evidence>